<dbReference type="OrthoDB" id="2430343at2759"/>
<name>A0A1X2HQJ9_SYNRA</name>
<dbReference type="InParanoid" id="A0A1X2HQJ9"/>
<feature type="transmembrane region" description="Helical" evidence="1">
    <location>
        <begin position="79"/>
        <end position="102"/>
    </location>
</feature>
<keyword evidence="3" id="KW-1185">Reference proteome</keyword>
<evidence type="ECO:0000313" key="3">
    <source>
        <dbReference type="Proteomes" id="UP000242180"/>
    </source>
</evidence>
<evidence type="ECO:0000256" key="1">
    <source>
        <dbReference type="SAM" id="Phobius"/>
    </source>
</evidence>
<gene>
    <name evidence="2" type="ORF">BCR43DRAFT_487213</name>
</gene>
<sequence length="146" mass="17258">MGDNYSDYTDEELLRLLELQRRERQRFYEGGDPLDFDLDRHDRMRHVLKRPAIPDMRFESTFDRSIETLQEQGASPLQIFWSAVVVNQFIMPFVNGFGWAVLSHMWRWHRIRAKYPARRITPSSSGETGGSSFLRGLKYGITQWSK</sequence>
<reference evidence="2 3" key="1">
    <citation type="submission" date="2016-07" db="EMBL/GenBank/DDBJ databases">
        <title>Pervasive Adenine N6-methylation of Active Genes in Fungi.</title>
        <authorList>
            <consortium name="DOE Joint Genome Institute"/>
            <person name="Mondo S.J."/>
            <person name="Dannebaum R.O."/>
            <person name="Kuo R.C."/>
            <person name="Labutti K."/>
            <person name="Haridas S."/>
            <person name="Kuo A."/>
            <person name="Salamov A."/>
            <person name="Ahrendt S.R."/>
            <person name="Lipzen A."/>
            <person name="Sullivan W."/>
            <person name="Andreopoulos W.B."/>
            <person name="Clum A."/>
            <person name="Lindquist E."/>
            <person name="Daum C."/>
            <person name="Ramamoorthy G.K."/>
            <person name="Gryganskyi A."/>
            <person name="Culley D."/>
            <person name="Magnuson J.K."/>
            <person name="James T.Y."/>
            <person name="O'Malley M.A."/>
            <person name="Stajich J.E."/>
            <person name="Spatafora J.W."/>
            <person name="Visel A."/>
            <person name="Grigoriev I.V."/>
        </authorList>
    </citation>
    <scope>NUCLEOTIDE SEQUENCE [LARGE SCALE GENOMIC DNA]</scope>
    <source>
        <strain evidence="2 3">NRRL 2496</strain>
    </source>
</reference>
<dbReference type="AlphaFoldDB" id="A0A1X2HQJ9"/>
<keyword evidence="1" id="KW-1133">Transmembrane helix</keyword>
<dbReference type="EMBL" id="MCGN01000002">
    <property type="protein sequence ID" value="ORZ01611.1"/>
    <property type="molecule type" value="Genomic_DNA"/>
</dbReference>
<keyword evidence="1" id="KW-0472">Membrane</keyword>
<protein>
    <submittedName>
        <fullName evidence="2">Uncharacterized protein</fullName>
    </submittedName>
</protein>
<accession>A0A1X2HQJ9</accession>
<evidence type="ECO:0000313" key="2">
    <source>
        <dbReference type="EMBL" id="ORZ01611.1"/>
    </source>
</evidence>
<organism evidence="2 3">
    <name type="scientific">Syncephalastrum racemosum</name>
    <name type="common">Filamentous fungus</name>
    <dbReference type="NCBI Taxonomy" id="13706"/>
    <lineage>
        <taxon>Eukaryota</taxon>
        <taxon>Fungi</taxon>
        <taxon>Fungi incertae sedis</taxon>
        <taxon>Mucoromycota</taxon>
        <taxon>Mucoromycotina</taxon>
        <taxon>Mucoromycetes</taxon>
        <taxon>Mucorales</taxon>
        <taxon>Syncephalastraceae</taxon>
        <taxon>Syncephalastrum</taxon>
    </lineage>
</organism>
<comment type="caution">
    <text evidence="2">The sequence shown here is derived from an EMBL/GenBank/DDBJ whole genome shotgun (WGS) entry which is preliminary data.</text>
</comment>
<proteinExistence type="predicted"/>
<keyword evidence="1" id="KW-0812">Transmembrane</keyword>
<dbReference type="OMA" id="TVPDMRF"/>
<dbReference type="Proteomes" id="UP000242180">
    <property type="component" value="Unassembled WGS sequence"/>
</dbReference>